<keyword evidence="2" id="KW-1185">Reference proteome</keyword>
<dbReference type="EMBL" id="CM042014">
    <property type="protein sequence ID" value="KAI3723214.1"/>
    <property type="molecule type" value="Genomic_DNA"/>
</dbReference>
<reference evidence="1 2" key="2">
    <citation type="journal article" date="2022" name="Mol. Ecol. Resour.">
        <title>The genomes of chicory, endive, great burdock and yacon provide insights into Asteraceae paleo-polyploidization history and plant inulin production.</title>
        <authorList>
            <person name="Fan W."/>
            <person name="Wang S."/>
            <person name="Wang H."/>
            <person name="Wang A."/>
            <person name="Jiang F."/>
            <person name="Liu H."/>
            <person name="Zhao H."/>
            <person name="Xu D."/>
            <person name="Zhang Y."/>
        </authorList>
    </citation>
    <scope>NUCLEOTIDE SEQUENCE [LARGE SCALE GENOMIC DNA]</scope>
    <source>
        <strain evidence="2">cv. Punajuju</strain>
        <tissue evidence="1">Leaves</tissue>
    </source>
</reference>
<organism evidence="1 2">
    <name type="scientific">Cichorium intybus</name>
    <name type="common">Chicory</name>
    <dbReference type="NCBI Taxonomy" id="13427"/>
    <lineage>
        <taxon>Eukaryota</taxon>
        <taxon>Viridiplantae</taxon>
        <taxon>Streptophyta</taxon>
        <taxon>Embryophyta</taxon>
        <taxon>Tracheophyta</taxon>
        <taxon>Spermatophyta</taxon>
        <taxon>Magnoliopsida</taxon>
        <taxon>eudicotyledons</taxon>
        <taxon>Gunneridae</taxon>
        <taxon>Pentapetalae</taxon>
        <taxon>asterids</taxon>
        <taxon>campanulids</taxon>
        <taxon>Asterales</taxon>
        <taxon>Asteraceae</taxon>
        <taxon>Cichorioideae</taxon>
        <taxon>Cichorieae</taxon>
        <taxon>Cichoriinae</taxon>
        <taxon>Cichorium</taxon>
    </lineage>
</organism>
<reference evidence="2" key="1">
    <citation type="journal article" date="2022" name="Mol. Ecol. Resour.">
        <title>The genomes of chicory, endive, great burdock and yacon provide insights into Asteraceae palaeo-polyploidization history and plant inulin production.</title>
        <authorList>
            <person name="Fan W."/>
            <person name="Wang S."/>
            <person name="Wang H."/>
            <person name="Wang A."/>
            <person name="Jiang F."/>
            <person name="Liu H."/>
            <person name="Zhao H."/>
            <person name="Xu D."/>
            <person name="Zhang Y."/>
        </authorList>
    </citation>
    <scope>NUCLEOTIDE SEQUENCE [LARGE SCALE GENOMIC DNA]</scope>
    <source>
        <strain evidence="2">cv. Punajuju</strain>
    </source>
</reference>
<accession>A0ACB9BMH8</accession>
<comment type="caution">
    <text evidence="1">The sequence shown here is derived from an EMBL/GenBank/DDBJ whole genome shotgun (WGS) entry which is preliminary data.</text>
</comment>
<name>A0ACB9BMH8_CICIN</name>
<evidence type="ECO:0000313" key="1">
    <source>
        <dbReference type="EMBL" id="KAI3723214.1"/>
    </source>
</evidence>
<proteinExistence type="predicted"/>
<protein>
    <submittedName>
        <fullName evidence="1">Uncharacterized protein</fullName>
    </submittedName>
</protein>
<gene>
    <name evidence="1" type="ORF">L2E82_34650</name>
</gene>
<sequence length="117" mass="13099">MVTCIYTYSSRIDLFLSTMILNTTYDPFFYAVISHLVMSISNLQGNSTNHFRKALSKQNHTHSLLFLSSSSSSTAAIVDLSILQLQFKPSTYYVNPFIITSPNHFCCVGMGSRYGGH</sequence>
<evidence type="ECO:0000313" key="2">
    <source>
        <dbReference type="Proteomes" id="UP001055811"/>
    </source>
</evidence>
<dbReference type="Proteomes" id="UP001055811">
    <property type="component" value="Linkage Group LG06"/>
</dbReference>